<keyword evidence="1" id="KW-0472">Membrane</keyword>
<dbReference type="Proteomes" id="UP001165082">
    <property type="component" value="Unassembled WGS sequence"/>
</dbReference>
<sequence>MVSFDTAFKANAVIAGLFCLPNLLVGNDEMVKVFSSGTATNSPMLDHILSIDWIKNMQWAVTCLALASCKDIKTQKSAAIGFMAMMGGACYLLAAKPPSGSFEVPPPVAIYIGVTFPLYTLAIMGAKDKKN</sequence>
<organism evidence="2 3">
    <name type="scientific">Triparma retinervis</name>
    <dbReference type="NCBI Taxonomy" id="2557542"/>
    <lineage>
        <taxon>Eukaryota</taxon>
        <taxon>Sar</taxon>
        <taxon>Stramenopiles</taxon>
        <taxon>Ochrophyta</taxon>
        <taxon>Bolidophyceae</taxon>
        <taxon>Parmales</taxon>
        <taxon>Triparmaceae</taxon>
        <taxon>Triparma</taxon>
    </lineage>
</organism>
<name>A0A9W6ZJ58_9STRA</name>
<proteinExistence type="predicted"/>
<evidence type="ECO:0000313" key="2">
    <source>
        <dbReference type="EMBL" id="GMH53706.1"/>
    </source>
</evidence>
<keyword evidence="1" id="KW-0812">Transmembrane</keyword>
<keyword evidence="1" id="KW-1133">Transmembrane helix</keyword>
<reference evidence="2" key="1">
    <citation type="submission" date="2022-07" db="EMBL/GenBank/DDBJ databases">
        <title>Genome analysis of Parmales, a sister group of diatoms, reveals the evolutionary specialization of diatoms from phago-mixotrophs to photoautotrophs.</title>
        <authorList>
            <person name="Ban H."/>
            <person name="Sato S."/>
            <person name="Yoshikawa S."/>
            <person name="Kazumasa Y."/>
            <person name="Nakamura Y."/>
            <person name="Ichinomiya M."/>
            <person name="Saitoh K."/>
            <person name="Sato N."/>
            <person name="Blanc-Mathieu R."/>
            <person name="Endo H."/>
            <person name="Kuwata A."/>
            <person name="Ogata H."/>
        </authorList>
    </citation>
    <scope>NUCLEOTIDE SEQUENCE</scope>
</reference>
<feature type="transmembrane region" description="Helical" evidence="1">
    <location>
        <begin position="108"/>
        <end position="126"/>
    </location>
</feature>
<accession>A0A9W6ZJ58</accession>
<gene>
    <name evidence="2" type="ORF">TrRE_jg10591</name>
</gene>
<dbReference type="AlphaFoldDB" id="A0A9W6ZJ58"/>
<evidence type="ECO:0000256" key="1">
    <source>
        <dbReference type="SAM" id="Phobius"/>
    </source>
</evidence>
<evidence type="ECO:0000313" key="3">
    <source>
        <dbReference type="Proteomes" id="UP001165082"/>
    </source>
</evidence>
<dbReference type="OrthoDB" id="190067at2759"/>
<dbReference type="EMBL" id="BRXZ01004683">
    <property type="protein sequence ID" value="GMH53706.1"/>
    <property type="molecule type" value="Genomic_DNA"/>
</dbReference>
<keyword evidence="3" id="KW-1185">Reference proteome</keyword>
<feature type="transmembrane region" description="Helical" evidence="1">
    <location>
        <begin position="78"/>
        <end position="96"/>
    </location>
</feature>
<protein>
    <submittedName>
        <fullName evidence="2">Uncharacterized protein</fullName>
    </submittedName>
</protein>
<comment type="caution">
    <text evidence="2">The sequence shown here is derived from an EMBL/GenBank/DDBJ whole genome shotgun (WGS) entry which is preliminary data.</text>
</comment>